<proteinExistence type="predicted"/>
<dbReference type="OrthoDB" id="7778040at2"/>
<sequence length="90" mass="9655">MWVLLKDTHAYPGCGVELPEGLPASDRDVLVGFSDGIEAPGRIEAVAGEAPVLTVAAYRTARGTRIERKSWRLRQGKDGWTVAARLPAGP</sequence>
<dbReference type="Proteomes" id="UP000183635">
    <property type="component" value="Unassembled WGS sequence"/>
</dbReference>
<reference evidence="1 2" key="1">
    <citation type="submission" date="2016-10" db="EMBL/GenBank/DDBJ databases">
        <authorList>
            <person name="de Groot N.N."/>
        </authorList>
    </citation>
    <scope>NUCLEOTIDE SEQUENCE [LARGE SCALE GENOMIC DNA]</scope>
    <source>
        <strain evidence="1 2">DSM 8537</strain>
    </source>
</reference>
<dbReference type="RefSeq" id="WP_074966839.1">
    <property type="nucleotide sequence ID" value="NZ_CBCRYP010000009.1"/>
</dbReference>
<dbReference type="AlphaFoldDB" id="A0A1I2ZK93"/>
<keyword evidence="2" id="KW-1185">Reference proteome</keyword>
<evidence type="ECO:0000313" key="2">
    <source>
        <dbReference type="Proteomes" id="UP000183635"/>
    </source>
</evidence>
<organism evidence="1 2">
    <name type="scientific">Paracoccus aminovorans</name>
    <dbReference type="NCBI Taxonomy" id="34004"/>
    <lineage>
        <taxon>Bacteria</taxon>
        <taxon>Pseudomonadati</taxon>
        <taxon>Pseudomonadota</taxon>
        <taxon>Alphaproteobacteria</taxon>
        <taxon>Rhodobacterales</taxon>
        <taxon>Paracoccaceae</taxon>
        <taxon>Paracoccus</taxon>
    </lineage>
</organism>
<dbReference type="EMBL" id="FOPU01000009">
    <property type="protein sequence ID" value="SFH38006.1"/>
    <property type="molecule type" value="Genomic_DNA"/>
</dbReference>
<evidence type="ECO:0000313" key="1">
    <source>
        <dbReference type="EMBL" id="SFH38006.1"/>
    </source>
</evidence>
<dbReference type="STRING" id="34004.SAMN04488021_10921"/>
<protein>
    <submittedName>
        <fullName evidence="1">Uncharacterized protein</fullName>
    </submittedName>
</protein>
<name>A0A1I2ZK93_9RHOB</name>
<gene>
    <name evidence="1" type="ORF">SAMN04488021_10921</name>
</gene>
<accession>A0A1I2ZK93</accession>